<comment type="subcellular location">
    <subcellularLocation>
        <location evidence="2">Cell envelope</location>
    </subcellularLocation>
</comment>
<evidence type="ECO:0000256" key="2">
    <source>
        <dbReference type="ARBA" id="ARBA00004196"/>
    </source>
</evidence>
<reference evidence="11 12" key="1">
    <citation type="submission" date="2015-12" db="EMBL/GenBank/DDBJ databases">
        <authorList>
            <person name="Shamseldin A."/>
            <person name="Moawad H."/>
            <person name="Abd El-Rahim W.M."/>
            <person name="Sadowsky M.J."/>
        </authorList>
    </citation>
    <scope>NUCLEOTIDE SEQUENCE [LARGE SCALE GENOMIC DNA]</scope>
    <source>
        <strain evidence="11 12">WF1</strain>
    </source>
</reference>
<dbReference type="PANTHER" id="PTHR21666:SF288">
    <property type="entry name" value="CELL DIVISION PROTEIN YTFB"/>
    <property type="match status" value="1"/>
</dbReference>
<dbReference type="Gene3D" id="3.10.450.350">
    <property type="match status" value="2"/>
</dbReference>
<keyword evidence="9" id="KW-0812">Transmembrane</keyword>
<dbReference type="GO" id="GO:0042834">
    <property type="term" value="F:peptidoglycan binding"/>
    <property type="evidence" value="ECO:0007669"/>
    <property type="project" value="InterPro"/>
</dbReference>
<accession>A0A1V8M4A3</accession>
<evidence type="ECO:0000259" key="10">
    <source>
        <dbReference type="PROSITE" id="PS51782"/>
    </source>
</evidence>
<keyword evidence="12" id="KW-1185">Reference proteome</keyword>
<dbReference type="Proteomes" id="UP000191980">
    <property type="component" value="Unassembled WGS sequence"/>
</dbReference>
<dbReference type="EMBL" id="LPUF01000001">
    <property type="protein sequence ID" value="OQK16338.1"/>
    <property type="molecule type" value="Genomic_DNA"/>
</dbReference>
<comment type="caution">
    <text evidence="11">The sequence shown here is derived from an EMBL/GenBank/DDBJ whole genome shotgun (WGS) entry which is preliminary data.</text>
</comment>
<proteinExistence type="predicted"/>
<sequence>MRYRNDLSQPTNPPQNENNNRPKHLFIAIACAFLIIISYVFFSKKSVQPDPANIALTIPDIAAKIELTEKNDSLTTKIDKSGADLIVSDSADAPIHSMQSLSTIWQEYKVKPGESLSVIFSENELDKADLHKIVHANNISSQFATIQAGKSLLIGHDLSGKFSHLVYKKSPYEELKATRLKDGNFKVELIEKELDRRINGASGIIHSSLFLDGQNAGLSNNVIMQIANIFAWDIDFALNLREGDSFSVIYEKLYIDNKFIGPGKILAAEFINQGKSITAVRYKNPEGKVSYYTASGDSMRKAFLRTPIEFARISSHFNLKRKHPILNRIRAHKGVDYAARTGTPIKSAGDGKITFRGRKGGYGRAIVVQHGKKYSTLYAHMSKFRKGLQIGSHVKQGQVIGYVGKSGLASGPHLHYEFRVNGVHRNPLTVTLPNANPIQAKYKADFLEKSKILVEQLKQLSHTNLATARDSAG</sequence>
<dbReference type="InterPro" id="IPR007340">
    <property type="entry name" value="LysM_Opacity-associatedA"/>
</dbReference>
<evidence type="ECO:0000256" key="6">
    <source>
        <dbReference type="ARBA" id="ARBA00022833"/>
    </source>
</evidence>
<keyword evidence="5" id="KW-0378">Hydrolase</keyword>
<comment type="cofactor">
    <cofactor evidence="1">
        <name>Zn(2+)</name>
        <dbReference type="ChEBI" id="CHEBI:29105"/>
    </cofactor>
</comment>
<keyword evidence="4" id="KW-0479">Metal-binding</keyword>
<dbReference type="FunFam" id="2.70.70.10:FF:000002">
    <property type="entry name" value="Murein DD-endopeptidase MepM"/>
    <property type="match status" value="1"/>
</dbReference>
<dbReference type="InterPro" id="IPR045834">
    <property type="entry name" value="Csd3_N2"/>
</dbReference>
<keyword evidence="7" id="KW-0482">Metalloprotease</keyword>
<dbReference type="InterPro" id="IPR018392">
    <property type="entry name" value="LysM"/>
</dbReference>
<dbReference type="PROSITE" id="PS51782">
    <property type="entry name" value="LYSM"/>
    <property type="match status" value="1"/>
</dbReference>
<evidence type="ECO:0000256" key="8">
    <source>
        <dbReference type="SAM" id="MobiDB-lite"/>
    </source>
</evidence>
<organism evidence="11 12">
    <name type="scientific">Methyloprofundus sedimenti</name>
    <dbReference type="NCBI Taxonomy" id="1420851"/>
    <lineage>
        <taxon>Bacteria</taxon>
        <taxon>Pseudomonadati</taxon>
        <taxon>Pseudomonadota</taxon>
        <taxon>Gammaproteobacteria</taxon>
        <taxon>Methylococcales</taxon>
        <taxon>Methylococcaceae</taxon>
        <taxon>Methyloprofundus</taxon>
    </lineage>
</organism>
<dbReference type="CDD" id="cd12797">
    <property type="entry name" value="M23_peptidase"/>
    <property type="match status" value="1"/>
</dbReference>
<dbReference type="Pfam" id="PF19425">
    <property type="entry name" value="Csd3_N2"/>
    <property type="match status" value="1"/>
</dbReference>
<dbReference type="RefSeq" id="WP_080520964.1">
    <property type="nucleotide sequence ID" value="NZ_LPUF01000001.1"/>
</dbReference>
<keyword evidence="9" id="KW-0472">Membrane</keyword>
<evidence type="ECO:0000256" key="4">
    <source>
        <dbReference type="ARBA" id="ARBA00022723"/>
    </source>
</evidence>
<feature type="domain" description="LysM" evidence="10">
    <location>
        <begin position="106"/>
        <end position="154"/>
    </location>
</feature>
<dbReference type="InterPro" id="IPR011055">
    <property type="entry name" value="Dup_hybrid_motif"/>
</dbReference>
<dbReference type="Gene3D" id="2.70.70.10">
    <property type="entry name" value="Glucose Permease (Domain IIA)"/>
    <property type="match status" value="1"/>
</dbReference>
<dbReference type="Pfam" id="PF01551">
    <property type="entry name" value="Peptidase_M23"/>
    <property type="match status" value="1"/>
</dbReference>
<dbReference type="PANTHER" id="PTHR21666">
    <property type="entry name" value="PEPTIDASE-RELATED"/>
    <property type="match status" value="1"/>
</dbReference>
<dbReference type="STRING" id="1420851.AU255_00015"/>
<evidence type="ECO:0000256" key="9">
    <source>
        <dbReference type="SAM" id="Phobius"/>
    </source>
</evidence>
<keyword evidence="9" id="KW-1133">Transmembrane helix</keyword>
<dbReference type="SUPFAM" id="SSF51261">
    <property type="entry name" value="Duplicated hybrid motif"/>
    <property type="match status" value="1"/>
</dbReference>
<evidence type="ECO:0000256" key="7">
    <source>
        <dbReference type="ARBA" id="ARBA00023049"/>
    </source>
</evidence>
<dbReference type="OrthoDB" id="9805070at2"/>
<evidence type="ECO:0000256" key="3">
    <source>
        <dbReference type="ARBA" id="ARBA00022670"/>
    </source>
</evidence>
<dbReference type="AlphaFoldDB" id="A0A1V8M4A3"/>
<name>A0A1V8M4A3_9GAMM</name>
<feature type="region of interest" description="Disordered" evidence="8">
    <location>
        <begin position="1"/>
        <end position="20"/>
    </location>
</feature>
<evidence type="ECO:0000256" key="5">
    <source>
        <dbReference type="ARBA" id="ARBA00022801"/>
    </source>
</evidence>
<dbReference type="InterPro" id="IPR016047">
    <property type="entry name" value="M23ase_b-sheet_dom"/>
</dbReference>
<dbReference type="GO" id="GO:0046872">
    <property type="term" value="F:metal ion binding"/>
    <property type="evidence" value="ECO:0007669"/>
    <property type="project" value="UniProtKB-KW"/>
</dbReference>
<evidence type="ECO:0000256" key="1">
    <source>
        <dbReference type="ARBA" id="ARBA00001947"/>
    </source>
</evidence>
<gene>
    <name evidence="11" type="ORF">AU255_00015</name>
</gene>
<keyword evidence="6" id="KW-0862">Zinc</keyword>
<evidence type="ECO:0000313" key="12">
    <source>
        <dbReference type="Proteomes" id="UP000191980"/>
    </source>
</evidence>
<protein>
    <recommendedName>
        <fullName evidence="10">LysM domain-containing protein</fullName>
    </recommendedName>
</protein>
<feature type="transmembrane region" description="Helical" evidence="9">
    <location>
        <begin position="25"/>
        <end position="42"/>
    </location>
</feature>
<dbReference type="GO" id="GO:0030313">
    <property type="term" value="C:cell envelope"/>
    <property type="evidence" value="ECO:0007669"/>
    <property type="project" value="UniProtKB-SubCell"/>
</dbReference>
<keyword evidence="3" id="KW-0645">Protease</keyword>
<dbReference type="GO" id="GO:0006508">
    <property type="term" value="P:proteolysis"/>
    <property type="evidence" value="ECO:0007669"/>
    <property type="project" value="UniProtKB-KW"/>
</dbReference>
<evidence type="ECO:0000313" key="11">
    <source>
        <dbReference type="EMBL" id="OQK16338.1"/>
    </source>
</evidence>
<dbReference type="Pfam" id="PF04225">
    <property type="entry name" value="LysM_OapA"/>
    <property type="match status" value="1"/>
</dbReference>
<dbReference type="GO" id="GO:0004222">
    <property type="term" value="F:metalloendopeptidase activity"/>
    <property type="evidence" value="ECO:0007669"/>
    <property type="project" value="TreeGrafter"/>
</dbReference>
<dbReference type="InterPro" id="IPR050570">
    <property type="entry name" value="Cell_wall_metabolism_enzyme"/>
</dbReference>